<dbReference type="PROSITE" id="PS50883">
    <property type="entry name" value="EAL"/>
    <property type="match status" value="1"/>
</dbReference>
<evidence type="ECO:0000313" key="5">
    <source>
        <dbReference type="EMBL" id="RUO31010.1"/>
    </source>
</evidence>
<evidence type="ECO:0000313" key="6">
    <source>
        <dbReference type="Proteomes" id="UP000287823"/>
    </source>
</evidence>
<feature type="domain" description="EAL" evidence="3">
    <location>
        <begin position="478"/>
        <end position="731"/>
    </location>
</feature>
<dbReference type="PANTHER" id="PTHR33121:SF71">
    <property type="entry name" value="OXYGEN SENSOR PROTEIN DOSP"/>
    <property type="match status" value="1"/>
</dbReference>
<dbReference type="PROSITE" id="PS50110">
    <property type="entry name" value="RESPONSE_REGULATORY"/>
    <property type="match status" value="1"/>
</dbReference>
<dbReference type="GO" id="GO:0000160">
    <property type="term" value="P:phosphorelay signal transduction system"/>
    <property type="evidence" value="ECO:0007669"/>
    <property type="project" value="InterPro"/>
</dbReference>
<evidence type="ECO:0000259" key="2">
    <source>
        <dbReference type="PROSITE" id="PS50110"/>
    </source>
</evidence>
<dbReference type="Gene3D" id="3.20.20.450">
    <property type="entry name" value="EAL domain"/>
    <property type="match status" value="1"/>
</dbReference>
<evidence type="ECO:0000259" key="4">
    <source>
        <dbReference type="PROSITE" id="PS50887"/>
    </source>
</evidence>
<dbReference type="PANTHER" id="PTHR33121">
    <property type="entry name" value="CYCLIC DI-GMP PHOSPHODIESTERASE PDEF"/>
    <property type="match status" value="1"/>
</dbReference>
<gene>
    <name evidence="5" type="ORF">CWE14_10915</name>
</gene>
<dbReference type="Pfam" id="PF00563">
    <property type="entry name" value="EAL"/>
    <property type="match status" value="1"/>
</dbReference>
<evidence type="ECO:0000256" key="1">
    <source>
        <dbReference type="PROSITE-ProRule" id="PRU00169"/>
    </source>
</evidence>
<dbReference type="GO" id="GO:0071111">
    <property type="term" value="F:cyclic-guanylate-specific phosphodiesterase activity"/>
    <property type="evidence" value="ECO:0007669"/>
    <property type="project" value="InterPro"/>
</dbReference>
<dbReference type="Pfam" id="PF11849">
    <property type="entry name" value="DUF3369"/>
    <property type="match status" value="1"/>
</dbReference>
<dbReference type="Proteomes" id="UP000287823">
    <property type="component" value="Unassembled WGS sequence"/>
</dbReference>
<dbReference type="InterPro" id="IPR011006">
    <property type="entry name" value="CheY-like_superfamily"/>
</dbReference>
<keyword evidence="1" id="KW-0597">Phosphoprotein</keyword>
<reference evidence="5 6" key="1">
    <citation type="journal article" date="2011" name="Front. Microbiol.">
        <title>Genomic signatures of strain selection and enhancement in Bacillus atrophaeus var. globigii, a historical biowarfare simulant.</title>
        <authorList>
            <person name="Gibbons H.S."/>
            <person name="Broomall S.M."/>
            <person name="McNew L.A."/>
            <person name="Daligault H."/>
            <person name="Chapman C."/>
            <person name="Bruce D."/>
            <person name="Karavis M."/>
            <person name="Krepps M."/>
            <person name="McGregor P.A."/>
            <person name="Hong C."/>
            <person name="Park K.H."/>
            <person name="Akmal A."/>
            <person name="Feldman A."/>
            <person name="Lin J.S."/>
            <person name="Chang W.E."/>
            <person name="Higgs B.W."/>
            <person name="Demirev P."/>
            <person name="Lindquist J."/>
            <person name="Liem A."/>
            <person name="Fochler E."/>
            <person name="Read T.D."/>
            <person name="Tapia R."/>
            <person name="Johnson S."/>
            <person name="Bishop-Lilly K.A."/>
            <person name="Detter C."/>
            <person name="Han C."/>
            <person name="Sozhamannan S."/>
            <person name="Rosenzweig C.N."/>
            <person name="Skowronski E.W."/>
        </authorList>
    </citation>
    <scope>NUCLEOTIDE SEQUENCE [LARGE SCALE GENOMIC DNA]</scope>
    <source>
        <strain evidence="5 6">Y4G10-17</strain>
    </source>
</reference>
<dbReference type="CDD" id="cd00156">
    <property type="entry name" value="REC"/>
    <property type="match status" value="1"/>
</dbReference>
<dbReference type="RefSeq" id="WP_126799406.1">
    <property type="nucleotide sequence ID" value="NZ_PIPO01000005.1"/>
</dbReference>
<dbReference type="CDD" id="cd01948">
    <property type="entry name" value="EAL"/>
    <property type="match status" value="1"/>
</dbReference>
<dbReference type="SMART" id="SM00052">
    <property type="entry name" value="EAL"/>
    <property type="match status" value="1"/>
</dbReference>
<dbReference type="SMART" id="SM00267">
    <property type="entry name" value="GGDEF"/>
    <property type="match status" value="1"/>
</dbReference>
<protein>
    <submittedName>
        <fullName evidence="5">Diguanylate phosphodiesterase</fullName>
    </submittedName>
</protein>
<dbReference type="AlphaFoldDB" id="A0A432WDV6"/>
<sequence>MNDTDEKLVFAQERSVSAQSTQHKQPWIVLIVDDDDEIHSVTKLALSGVTLDNKPLRFVHAYSAAEALQCLQSTPDIAMVLLDVVMETDDAGLRAAKAIREDLENDEVRIVLRTGQPGYAPEERVILQYDINDYKTKTDLTRAKLLTTVISSLRSYQQIRTINESRRGLEKIVNAAANLMERHSIYNFSEGVVTQLASLLGLKPEGLLCVRQLDAQNDILVLGAAGHFAKGIQQPLESIESPFIVNAVRRCLERREHLFLDDASVFYIDAKGIQAAAFIESSEQLSDVNQKLIQLFLANIAIGFENVKLFEDLRTAAYKDSLTGLANRAEFIRQLDSALADGEDFVVAITDINHFSDVNDALGQDVGNKLIQAVGNHLAVQFPPPSLVARISADVFGILSRPKGVTPDSMRDSFVEPFTVDEHRIPVLMTTGFSNKHQALDGLDALKQAYIALKNAKNHRIEANAFYHPSMQAETERRLDLVRNLRSDFLQRRLQLWFQPQIELGTGRLVGVEALLRWPQADGSFIAPDIFIPLAEYSGLILDIGHWVLEQACQAMNEIAGDVCDDFRMAVNVSVPQFRQNNFAGEVAEVLARHQVPAQRLEVEITESIVMDDPNLVARVLQQLKAQGVRIAIDDFGVGFSSLSYVQRLPLDKLKIDREFVRSAHTHSGAVIIETIINMGHRLGLQTLAEGIETEAQADYFRQLQVQQAQGYLYAKAMNLEALRAYVAANPCV</sequence>
<feature type="domain" description="Response regulatory" evidence="2">
    <location>
        <begin position="28"/>
        <end position="152"/>
    </location>
</feature>
<accession>A0A432WDV6</accession>
<dbReference type="InterPro" id="IPR001789">
    <property type="entry name" value="Sig_transdc_resp-reg_receiver"/>
</dbReference>
<dbReference type="InterPro" id="IPR000160">
    <property type="entry name" value="GGDEF_dom"/>
</dbReference>
<dbReference type="Pfam" id="PF00990">
    <property type="entry name" value="GGDEF"/>
    <property type="match status" value="1"/>
</dbReference>
<dbReference type="PROSITE" id="PS50887">
    <property type="entry name" value="GGDEF"/>
    <property type="match status" value="1"/>
</dbReference>
<dbReference type="Gene3D" id="3.40.50.2300">
    <property type="match status" value="1"/>
</dbReference>
<dbReference type="SUPFAM" id="SSF52172">
    <property type="entry name" value="CheY-like"/>
    <property type="match status" value="1"/>
</dbReference>
<comment type="caution">
    <text evidence="5">The sequence shown here is derived from an EMBL/GenBank/DDBJ whole genome shotgun (WGS) entry which is preliminary data.</text>
</comment>
<dbReference type="Gene3D" id="3.30.70.270">
    <property type="match status" value="1"/>
</dbReference>
<proteinExistence type="predicted"/>
<feature type="modified residue" description="4-aspartylphosphate" evidence="1">
    <location>
        <position position="83"/>
    </location>
</feature>
<dbReference type="InterPro" id="IPR050706">
    <property type="entry name" value="Cyclic-di-GMP_PDE-like"/>
</dbReference>
<organism evidence="5 6">
    <name type="scientific">Aliidiomarina soli</name>
    <dbReference type="NCBI Taxonomy" id="1928574"/>
    <lineage>
        <taxon>Bacteria</taxon>
        <taxon>Pseudomonadati</taxon>
        <taxon>Pseudomonadota</taxon>
        <taxon>Gammaproteobacteria</taxon>
        <taxon>Alteromonadales</taxon>
        <taxon>Idiomarinaceae</taxon>
        <taxon>Aliidiomarina</taxon>
    </lineage>
</organism>
<dbReference type="InterPro" id="IPR021800">
    <property type="entry name" value="DUF3369"/>
</dbReference>
<dbReference type="NCBIfam" id="TIGR00254">
    <property type="entry name" value="GGDEF"/>
    <property type="match status" value="1"/>
</dbReference>
<dbReference type="SUPFAM" id="SSF55073">
    <property type="entry name" value="Nucleotide cyclase"/>
    <property type="match status" value="1"/>
</dbReference>
<name>A0A432WDV6_9GAMM</name>
<dbReference type="EMBL" id="PIPO01000005">
    <property type="protein sequence ID" value="RUO31010.1"/>
    <property type="molecule type" value="Genomic_DNA"/>
</dbReference>
<dbReference type="InterPro" id="IPR043128">
    <property type="entry name" value="Rev_trsase/Diguanyl_cyclase"/>
</dbReference>
<dbReference type="InterPro" id="IPR029787">
    <property type="entry name" value="Nucleotide_cyclase"/>
</dbReference>
<dbReference type="SUPFAM" id="SSF141868">
    <property type="entry name" value="EAL domain-like"/>
    <property type="match status" value="1"/>
</dbReference>
<dbReference type="InterPro" id="IPR035919">
    <property type="entry name" value="EAL_sf"/>
</dbReference>
<keyword evidence="6" id="KW-1185">Reference proteome</keyword>
<dbReference type="InterPro" id="IPR001633">
    <property type="entry name" value="EAL_dom"/>
</dbReference>
<evidence type="ECO:0000259" key="3">
    <source>
        <dbReference type="PROSITE" id="PS50883"/>
    </source>
</evidence>
<feature type="domain" description="GGDEF" evidence="4">
    <location>
        <begin position="343"/>
        <end position="469"/>
    </location>
</feature>
<dbReference type="CDD" id="cd01949">
    <property type="entry name" value="GGDEF"/>
    <property type="match status" value="1"/>
</dbReference>